<feature type="chain" id="PRO_5030740217" description="Plant heme peroxidase family profile domain-containing protein" evidence="4">
    <location>
        <begin position="19"/>
        <end position="354"/>
    </location>
</feature>
<dbReference type="PANTHER" id="PTHR31356">
    <property type="entry name" value="THYLAKOID LUMENAL 29 KDA PROTEIN, CHLOROPLASTIC-RELATED"/>
    <property type="match status" value="1"/>
</dbReference>
<keyword evidence="1" id="KW-0560">Oxidoreductase</keyword>
<dbReference type="FunFam" id="1.10.520.10:FF:000007">
    <property type="entry name" value="L-ascorbate peroxidase S chloroplastic/mitochondrial"/>
    <property type="match status" value="1"/>
</dbReference>
<evidence type="ECO:0000256" key="1">
    <source>
        <dbReference type="ARBA" id="ARBA00023002"/>
    </source>
</evidence>
<feature type="coiled-coil region" evidence="3">
    <location>
        <begin position="46"/>
        <end position="73"/>
    </location>
</feature>
<proteinExistence type="inferred from homology"/>
<dbReference type="PRINTS" id="PR00459">
    <property type="entry name" value="ASPEROXIDASE"/>
</dbReference>
<feature type="signal peptide" evidence="4">
    <location>
        <begin position="1"/>
        <end position="18"/>
    </location>
</feature>
<dbReference type="GO" id="GO:0004601">
    <property type="term" value="F:peroxidase activity"/>
    <property type="evidence" value="ECO:0007669"/>
    <property type="project" value="InterPro"/>
</dbReference>
<reference evidence="6" key="1">
    <citation type="submission" date="2021-01" db="EMBL/GenBank/DDBJ databases">
        <authorList>
            <person name="Corre E."/>
            <person name="Pelletier E."/>
            <person name="Niang G."/>
            <person name="Scheremetjew M."/>
            <person name="Finn R."/>
            <person name="Kale V."/>
            <person name="Holt S."/>
            <person name="Cochrane G."/>
            <person name="Meng A."/>
            <person name="Brown T."/>
            <person name="Cohen L."/>
        </authorList>
    </citation>
    <scope>NUCLEOTIDE SEQUENCE</scope>
    <source>
        <strain evidence="6">CCMP443</strain>
    </source>
</reference>
<dbReference type="InterPro" id="IPR002207">
    <property type="entry name" value="Peroxidase_I"/>
</dbReference>
<name>A0A7S0W1Z1_9CRYP</name>
<dbReference type="AlphaFoldDB" id="A0A7S0W1Z1"/>
<dbReference type="GO" id="GO:0034599">
    <property type="term" value="P:cellular response to oxidative stress"/>
    <property type="evidence" value="ECO:0007669"/>
    <property type="project" value="InterPro"/>
</dbReference>
<dbReference type="GO" id="GO:0042744">
    <property type="term" value="P:hydrogen peroxide catabolic process"/>
    <property type="evidence" value="ECO:0007669"/>
    <property type="project" value="TreeGrafter"/>
</dbReference>
<sequence>MGGMRLLVLFGAIALAQGASIPHASGAAQPPLRRTLTAAATAFGPVQRLRGGSDKMKEELSAARKEIWDLCEEKNCNPVLVRLGWHDAGTHDVNIKEWPKCGGAIGSIRFKPEIEHGANAGLAGVVKMLEPIKDKYKSVSWADLFQMGGAVAIEHAGGPKIAMRYGRVDGPDAAACSPQGNLPDAEPNDKGVYGGAGGTASTEAKEPGDHLRKVFYRMGMNDKEIVALSGAHTLGRAWKDRSGLGADKTKFTDGSATVRNDGKAGCGKAGGSSWTEKWLKFDNSYFKVVADDKADKELLKLSTDKVLFVDEGFKKYAEKYRDDEKAFFDDYAAAHKKLSECGAKFEPEGGIVLD</sequence>
<dbReference type="GO" id="GO:0020037">
    <property type="term" value="F:heme binding"/>
    <property type="evidence" value="ECO:0007669"/>
    <property type="project" value="InterPro"/>
</dbReference>
<evidence type="ECO:0000256" key="2">
    <source>
        <dbReference type="RuleBase" id="RU004241"/>
    </source>
</evidence>
<dbReference type="EMBL" id="HBFN01025924">
    <property type="protein sequence ID" value="CAD8801333.1"/>
    <property type="molecule type" value="Transcribed_RNA"/>
</dbReference>
<organism evidence="6">
    <name type="scientific">Hemiselmis tepida</name>
    <dbReference type="NCBI Taxonomy" id="464990"/>
    <lineage>
        <taxon>Eukaryota</taxon>
        <taxon>Cryptophyceae</taxon>
        <taxon>Cryptomonadales</taxon>
        <taxon>Hemiselmidaceae</taxon>
        <taxon>Hemiselmis</taxon>
    </lineage>
</organism>
<dbReference type="SUPFAM" id="SSF48113">
    <property type="entry name" value="Heme-dependent peroxidases"/>
    <property type="match status" value="1"/>
</dbReference>
<keyword evidence="3" id="KW-0175">Coiled coil</keyword>
<gene>
    <name evidence="6" type="ORF">HTEP1355_LOCUS15006</name>
</gene>
<dbReference type="CDD" id="cd00691">
    <property type="entry name" value="ascorbate_peroxidase"/>
    <property type="match status" value="1"/>
</dbReference>
<evidence type="ECO:0000256" key="3">
    <source>
        <dbReference type="SAM" id="Coils"/>
    </source>
</evidence>
<dbReference type="PROSITE" id="PS50873">
    <property type="entry name" value="PEROXIDASE_4"/>
    <property type="match status" value="1"/>
</dbReference>
<comment type="similarity">
    <text evidence="2">Belongs to the peroxidase family.</text>
</comment>
<accession>A0A7S0W1Z1</accession>
<dbReference type="InterPro" id="IPR044831">
    <property type="entry name" value="Ccp1-like"/>
</dbReference>
<dbReference type="PANTHER" id="PTHR31356:SF66">
    <property type="entry name" value="CATALASE-PEROXIDASE"/>
    <property type="match status" value="1"/>
</dbReference>
<keyword evidence="4" id="KW-0732">Signal</keyword>
<evidence type="ECO:0000313" key="6">
    <source>
        <dbReference type="EMBL" id="CAD8801333.1"/>
    </source>
</evidence>
<evidence type="ECO:0000259" key="5">
    <source>
        <dbReference type="PROSITE" id="PS50873"/>
    </source>
</evidence>
<dbReference type="InterPro" id="IPR010255">
    <property type="entry name" value="Haem_peroxidase_sf"/>
</dbReference>
<dbReference type="InterPro" id="IPR019793">
    <property type="entry name" value="Peroxidases_heam-ligand_BS"/>
</dbReference>
<feature type="domain" description="Plant heme peroxidase family profile" evidence="5">
    <location>
        <begin position="139"/>
        <end position="354"/>
    </location>
</feature>
<protein>
    <recommendedName>
        <fullName evidence="5">Plant heme peroxidase family profile domain-containing protein</fullName>
    </recommendedName>
</protein>
<dbReference type="PROSITE" id="PS00435">
    <property type="entry name" value="PEROXIDASE_1"/>
    <property type="match status" value="1"/>
</dbReference>
<dbReference type="PRINTS" id="PR00458">
    <property type="entry name" value="PEROXIDASE"/>
</dbReference>
<dbReference type="Gene3D" id="1.10.520.10">
    <property type="match status" value="1"/>
</dbReference>
<evidence type="ECO:0000256" key="4">
    <source>
        <dbReference type="SAM" id="SignalP"/>
    </source>
</evidence>
<dbReference type="GO" id="GO:0000302">
    <property type="term" value="P:response to reactive oxygen species"/>
    <property type="evidence" value="ECO:0007669"/>
    <property type="project" value="TreeGrafter"/>
</dbReference>
<dbReference type="InterPro" id="IPR002016">
    <property type="entry name" value="Haem_peroxidase"/>
</dbReference>
<dbReference type="Gene3D" id="1.10.420.10">
    <property type="entry name" value="Peroxidase, domain 2"/>
    <property type="match status" value="1"/>
</dbReference>
<dbReference type="Pfam" id="PF00141">
    <property type="entry name" value="peroxidase"/>
    <property type="match status" value="1"/>
</dbReference>